<dbReference type="PROSITE" id="PS01124">
    <property type="entry name" value="HTH_ARAC_FAMILY_2"/>
    <property type="match status" value="1"/>
</dbReference>
<evidence type="ECO:0000259" key="4">
    <source>
        <dbReference type="PROSITE" id="PS01124"/>
    </source>
</evidence>
<dbReference type="InterPro" id="IPR018060">
    <property type="entry name" value="HTH_AraC"/>
</dbReference>
<dbReference type="InterPro" id="IPR046532">
    <property type="entry name" value="DUF6597"/>
</dbReference>
<evidence type="ECO:0000313" key="5">
    <source>
        <dbReference type="EMBL" id="MXQ68047.1"/>
    </source>
</evidence>
<reference evidence="5 6" key="1">
    <citation type="submission" date="2019-12" db="EMBL/GenBank/DDBJ databases">
        <title>Nocardia macrotermitis sp. nov. and Nocardia aurantia sp. nov., isolated from the gut of the fungus growing-termite Macrotermes natalensis.</title>
        <authorList>
            <person name="Christine B."/>
            <person name="Rene B."/>
        </authorList>
    </citation>
    <scope>NUCLEOTIDE SEQUENCE [LARGE SCALE GENOMIC DNA]</scope>
    <source>
        <strain evidence="5 6">DSM 102126</strain>
    </source>
</reference>
<organism evidence="5 6">
    <name type="scientific">Actinomadura rayongensis</name>
    <dbReference type="NCBI Taxonomy" id="1429076"/>
    <lineage>
        <taxon>Bacteria</taxon>
        <taxon>Bacillati</taxon>
        <taxon>Actinomycetota</taxon>
        <taxon>Actinomycetes</taxon>
        <taxon>Streptosporangiales</taxon>
        <taxon>Thermomonosporaceae</taxon>
        <taxon>Actinomadura</taxon>
    </lineage>
</organism>
<dbReference type="GO" id="GO:0043565">
    <property type="term" value="F:sequence-specific DNA binding"/>
    <property type="evidence" value="ECO:0007669"/>
    <property type="project" value="InterPro"/>
</dbReference>
<dbReference type="InterPro" id="IPR050204">
    <property type="entry name" value="AraC_XylS_family_regulators"/>
</dbReference>
<sequence length="257" mass="27999">MADLPRGVLYPEQHAPIVTVATYPASTDLAACVEYYWHVRWEVDEPYETKVLSHPNIHLVFEEPVPLVYGVDRSVFTRRLTGTGHVLGVRFLPGGFHPLWPGPAADLTDRRVPASDLLGPAVDELNARVLAAPEDTSVVEEFLRPRLAAPLPPGAADAAEIVRRITADPALVRVDRLAADLGVSMRTLQRLFADHVGVSPKWVLRRARLHEAAARAHAGAPVDWAALASDLGYSDQAHLTRDFTAAVGVPPGRYARA</sequence>
<proteinExistence type="predicted"/>
<dbReference type="Pfam" id="PF20240">
    <property type="entry name" value="DUF6597"/>
    <property type="match status" value="1"/>
</dbReference>
<evidence type="ECO:0000256" key="1">
    <source>
        <dbReference type="ARBA" id="ARBA00023015"/>
    </source>
</evidence>
<evidence type="ECO:0000256" key="2">
    <source>
        <dbReference type="ARBA" id="ARBA00023125"/>
    </source>
</evidence>
<evidence type="ECO:0000256" key="3">
    <source>
        <dbReference type="ARBA" id="ARBA00023163"/>
    </source>
</evidence>
<dbReference type="Pfam" id="PF12833">
    <property type="entry name" value="HTH_18"/>
    <property type="match status" value="1"/>
</dbReference>
<dbReference type="GO" id="GO:0003700">
    <property type="term" value="F:DNA-binding transcription factor activity"/>
    <property type="evidence" value="ECO:0007669"/>
    <property type="project" value="InterPro"/>
</dbReference>
<keyword evidence="3" id="KW-0804">Transcription</keyword>
<comment type="caution">
    <text evidence="5">The sequence shown here is derived from an EMBL/GenBank/DDBJ whole genome shotgun (WGS) entry which is preliminary data.</text>
</comment>
<feature type="domain" description="HTH araC/xylS-type" evidence="4">
    <location>
        <begin position="156"/>
        <end position="257"/>
    </location>
</feature>
<keyword evidence="6" id="KW-1185">Reference proteome</keyword>
<accession>A0A6I4WCV4</accession>
<gene>
    <name evidence="5" type="ORF">GQ466_28930</name>
</gene>
<dbReference type="Gene3D" id="1.10.10.60">
    <property type="entry name" value="Homeodomain-like"/>
    <property type="match status" value="1"/>
</dbReference>
<protein>
    <submittedName>
        <fullName evidence="5">Helix-turn-helix domain-containing protein</fullName>
    </submittedName>
</protein>
<dbReference type="OrthoDB" id="2559672at2"/>
<keyword evidence="2" id="KW-0238">DNA-binding</keyword>
<dbReference type="AlphaFoldDB" id="A0A6I4WCV4"/>
<name>A0A6I4WCV4_9ACTN</name>
<evidence type="ECO:0000313" key="6">
    <source>
        <dbReference type="Proteomes" id="UP000431901"/>
    </source>
</evidence>
<dbReference type="PANTHER" id="PTHR46796">
    <property type="entry name" value="HTH-TYPE TRANSCRIPTIONAL ACTIVATOR RHAS-RELATED"/>
    <property type="match status" value="1"/>
</dbReference>
<dbReference type="EMBL" id="WUTW01000010">
    <property type="protein sequence ID" value="MXQ68047.1"/>
    <property type="molecule type" value="Genomic_DNA"/>
</dbReference>
<keyword evidence="1" id="KW-0805">Transcription regulation</keyword>
<dbReference type="RefSeq" id="WP_161106235.1">
    <property type="nucleotide sequence ID" value="NZ_JBHLYI010000021.1"/>
</dbReference>
<dbReference type="SMART" id="SM00342">
    <property type="entry name" value="HTH_ARAC"/>
    <property type="match status" value="1"/>
</dbReference>
<dbReference type="Proteomes" id="UP000431901">
    <property type="component" value="Unassembled WGS sequence"/>
</dbReference>